<dbReference type="InterPro" id="IPR000863">
    <property type="entry name" value="Sulfotransferase_dom"/>
</dbReference>
<dbReference type="Pfam" id="PF00685">
    <property type="entry name" value="Sulfotransfer_1"/>
    <property type="match status" value="1"/>
</dbReference>
<dbReference type="InterPro" id="IPR027417">
    <property type="entry name" value="P-loop_NTPase"/>
</dbReference>
<keyword evidence="1" id="KW-0812">Transmembrane</keyword>
<evidence type="ECO:0000256" key="1">
    <source>
        <dbReference type="SAM" id="Phobius"/>
    </source>
</evidence>
<keyword evidence="1" id="KW-1133">Transmembrane helix</keyword>
<feature type="domain" description="Sulfotransferase" evidence="2">
    <location>
        <begin position="124"/>
        <end position="398"/>
    </location>
</feature>
<dbReference type="InterPro" id="IPR051135">
    <property type="entry name" value="Gal/GlcNAc/GalNAc_ST"/>
</dbReference>
<keyword evidence="1" id="KW-0472">Membrane</keyword>
<dbReference type="AlphaFoldDB" id="A0ABD0TM17"/>
<feature type="transmembrane region" description="Helical" evidence="1">
    <location>
        <begin position="12"/>
        <end position="29"/>
    </location>
</feature>
<proteinExistence type="predicted"/>
<organism evidence="3 4">
    <name type="scientific">Loxostege sticticalis</name>
    <name type="common">Beet webworm moth</name>
    <dbReference type="NCBI Taxonomy" id="481309"/>
    <lineage>
        <taxon>Eukaryota</taxon>
        <taxon>Metazoa</taxon>
        <taxon>Ecdysozoa</taxon>
        <taxon>Arthropoda</taxon>
        <taxon>Hexapoda</taxon>
        <taxon>Insecta</taxon>
        <taxon>Pterygota</taxon>
        <taxon>Neoptera</taxon>
        <taxon>Endopterygota</taxon>
        <taxon>Lepidoptera</taxon>
        <taxon>Glossata</taxon>
        <taxon>Ditrysia</taxon>
        <taxon>Pyraloidea</taxon>
        <taxon>Crambidae</taxon>
        <taxon>Pyraustinae</taxon>
        <taxon>Loxostege</taxon>
    </lineage>
</organism>
<dbReference type="EMBL" id="JBEDNZ010000003">
    <property type="protein sequence ID" value="KAL0850344.1"/>
    <property type="molecule type" value="Genomic_DNA"/>
</dbReference>
<dbReference type="PANTHER" id="PTHR10704">
    <property type="entry name" value="CARBOHYDRATE SULFOTRANSFERASE"/>
    <property type="match status" value="1"/>
</dbReference>
<dbReference type="PANTHER" id="PTHR10704:SF44">
    <property type="entry name" value="LD35051P-RELATED"/>
    <property type="match status" value="1"/>
</dbReference>
<reference evidence="3 4" key="1">
    <citation type="submission" date="2024-06" db="EMBL/GenBank/DDBJ databases">
        <title>A chromosome-level genome assembly of beet webworm, Loxostege sticticalis.</title>
        <authorList>
            <person name="Zhang Y."/>
        </authorList>
    </citation>
    <scope>NUCLEOTIDE SEQUENCE [LARGE SCALE GENOMIC DNA]</scope>
    <source>
        <strain evidence="3">AQ028</strain>
        <tissue evidence="3">Male pupae</tissue>
    </source>
</reference>
<accession>A0ABD0TM17</accession>
<evidence type="ECO:0000313" key="4">
    <source>
        <dbReference type="Proteomes" id="UP001549921"/>
    </source>
</evidence>
<gene>
    <name evidence="3" type="ORF">ABMA28_012174</name>
</gene>
<dbReference type="Gene3D" id="3.40.50.300">
    <property type="entry name" value="P-loop containing nucleotide triphosphate hydrolases"/>
    <property type="match status" value="1"/>
</dbReference>
<name>A0ABD0TM17_LOXSC</name>
<evidence type="ECO:0000313" key="3">
    <source>
        <dbReference type="EMBL" id="KAL0850344.1"/>
    </source>
</evidence>
<protein>
    <recommendedName>
        <fullName evidence="2">Sulfotransferase domain-containing protein</fullName>
    </recommendedName>
</protein>
<dbReference type="Proteomes" id="UP001549921">
    <property type="component" value="Unassembled WGS sequence"/>
</dbReference>
<dbReference type="SUPFAM" id="SSF52540">
    <property type="entry name" value="P-loop containing nucleoside triphosphate hydrolases"/>
    <property type="match status" value="1"/>
</dbReference>
<evidence type="ECO:0000259" key="2">
    <source>
        <dbReference type="Pfam" id="PF00685"/>
    </source>
</evidence>
<sequence>MSRLKSATLRQLNTYLISFAFGIIIYQILAGSKNTENTNYYKSTSTEIPQDRSNRNIKKHLKVEVKSTSPQPLPTNLDGSLNIEKILEKTRKKIRHELISYNFNASGVQKIDDLIMESGGKPIRSLIISTWRSGTTFLGGILNAIPGNYYHYESLLYFGIVQIKGPPHSDKALSLIKNSFSCNFYDLKEYFEYGKGNTCQFNYNSRLWELCQHKKELCLDPVFVSKFCKMFPFQSMKLVRIRLQVLQELFEDKLLDNLNMVLLIRDPRGVMQSRSHHHWCKPSPDCFQPELVCADMVSDYMAAGRVLHQYPGRLMVIRYEDLALNTNRTAYKLLKFLKLSATPSVKKYLHSHTTVEKVGVSSTFRISRKMPFRWKKALNFSDVEKIQMACKEAMDLWGYQMAHNASHLASKDFKPTRKFKVTQ</sequence>
<comment type="caution">
    <text evidence="3">The sequence shown here is derived from an EMBL/GenBank/DDBJ whole genome shotgun (WGS) entry which is preliminary data.</text>
</comment>